<dbReference type="RefSeq" id="WP_169602330.1">
    <property type="nucleotide sequence ID" value="NZ_CP046565.1"/>
</dbReference>
<organism evidence="2 3">
    <name type="scientific">Methylococcus geothermalis</name>
    <dbReference type="NCBI Taxonomy" id="2681310"/>
    <lineage>
        <taxon>Bacteria</taxon>
        <taxon>Pseudomonadati</taxon>
        <taxon>Pseudomonadota</taxon>
        <taxon>Gammaproteobacteria</taxon>
        <taxon>Methylococcales</taxon>
        <taxon>Methylococcaceae</taxon>
        <taxon>Methylococcus</taxon>
    </lineage>
</organism>
<dbReference type="Gene3D" id="3.30.420.190">
    <property type="entry name" value="conserved archaeal protein q6m145"/>
    <property type="match status" value="1"/>
</dbReference>
<evidence type="ECO:0000259" key="1">
    <source>
        <dbReference type="Pfam" id="PF01968"/>
    </source>
</evidence>
<dbReference type="Pfam" id="PF01968">
    <property type="entry name" value="Hydantoinase_A"/>
    <property type="match status" value="1"/>
</dbReference>
<dbReference type="InterPro" id="IPR002756">
    <property type="entry name" value="MfnF"/>
</dbReference>
<dbReference type="InterPro" id="IPR002821">
    <property type="entry name" value="Hydantoinase_A"/>
</dbReference>
<evidence type="ECO:0000313" key="3">
    <source>
        <dbReference type="Proteomes" id="UP000503004"/>
    </source>
</evidence>
<dbReference type="EMBL" id="CP046565">
    <property type="protein sequence ID" value="QJD29124.1"/>
    <property type="molecule type" value="Genomic_DNA"/>
</dbReference>
<accession>A0A858Q5P3</accession>
<dbReference type="SUPFAM" id="SSF53067">
    <property type="entry name" value="Actin-like ATPase domain"/>
    <property type="match status" value="1"/>
</dbReference>
<reference evidence="3" key="1">
    <citation type="submission" date="2019-12" db="EMBL/GenBank/DDBJ databases">
        <authorList>
            <person name="Awala S.I."/>
            <person name="Rhee S.K."/>
        </authorList>
    </citation>
    <scope>NUCLEOTIDE SEQUENCE [LARGE SCALE GENOMIC DNA]</scope>
    <source>
        <strain evidence="3">IM1</strain>
    </source>
</reference>
<proteinExistence type="predicted"/>
<dbReference type="Gene3D" id="3.30.420.40">
    <property type="match status" value="1"/>
</dbReference>
<protein>
    <submittedName>
        <fullName evidence="2">S-layer protein</fullName>
    </submittedName>
</protein>
<dbReference type="AlphaFoldDB" id="A0A858Q5P3"/>
<dbReference type="InterPro" id="IPR043129">
    <property type="entry name" value="ATPase_NBD"/>
</dbReference>
<dbReference type="KEGG" id="metu:GNH96_03500"/>
<gene>
    <name evidence="2" type="ORF">GNH96_03500</name>
</gene>
<name>A0A858Q5P3_9GAMM</name>
<feature type="domain" description="Hydantoinase A/oxoprolinase" evidence="1">
    <location>
        <begin position="63"/>
        <end position="310"/>
    </location>
</feature>
<dbReference type="GO" id="GO:0016787">
    <property type="term" value="F:hydrolase activity"/>
    <property type="evidence" value="ECO:0007669"/>
    <property type="project" value="InterPro"/>
</dbReference>
<evidence type="ECO:0000313" key="2">
    <source>
        <dbReference type="EMBL" id="QJD29124.1"/>
    </source>
</evidence>
<dbReference type="Proteomes" id="UP000503004">
    <property type="component" value="Chromosome"/>
</dbReference>
<dbReference type="NCBIfam" id="TIGR03123">
    <property type="entry name" value="one_C_unchar_1"/>
    <property type="match status" value="1"/>
</dbReference>
<sequence length="353" mass="38256">MHVEVIGWDIGGAHLKAVALSETGAILDIRQYPCPLWLGLDRLESALSEAVSDFGIAPSCRHAVTMTGELADYFEDRAAGVKALISAMLRRFGAGRILVFAGRAGFLRADGMEPAHALDVASANWLASASLVARRLPRPALLVDIGSTTTDLIVLVNGEVRSRGYTDYDRLRYDELIYTGVVRTSAMTLADKLPFEGEWVNLMAEHFATTADIYRLTGELVEHTDQLPAADGGEKSIAGSERRLARLLGRDRHDAGPDQWRQLALCLRERQLSRIGRAVERQFSRNLLPADSPLVGAGAGCFLARVIAARSNRPYLDARDLLPRPATATTLSVSDCLPAAAVACLSFPLLTHA</sequence>
<keyword evidence="3" id="KW-1185">Reference proteome</keyword>